<keyword evidence="2" id="KW-1185">Reference proteome</keyword>
<comment type="caution">
    <text evidence="1">The sequence shown here is derived from an EMBL/GenBank/DDBJ whole genome shotgun (WGS) entry which is preliminary data.</text>
</comment>
<gene>
    <name evidence="1" type="ORF">LTR37_006442</name>
</gene>
<organism evidence="1 2">
    <name type="scientific">Vermiconidia calcicola</name>
    <dbReference type="NCBI Taxonomy" id="1690605"/>
    <lineage>
        <taxon>Eukaryota</taxon>
        <taxon>Fungi</taxon>
        <taxon>Dikarya</taxon>
        <taxon>Ascomycota</taxon>
        <taxon>Pezizomycotina</taxon>
        <taxon>Dothideomycetes</taxon>
        <taxon>Dothideomycetidae</taxon>
        <taxon>Mycosphaerellales</taxon>
        <taxon>Extremaceae</taxon>
        <taxon>Vermiconidia</taxon>
    </lineage>
</organism>
<proteinExistence type="predicted"/>
<accession>A0ACC3NI73</accession>
<reference evidence="1" key="1">
    <citation type="submission" date="2023-07" db="EMBL/GenBank/DDBJ databases">
        <title>Black Yeasts Isolated from many extreme environments.</title>
        <authorList>
            <person name="Coleine C."/>
            <person name="Stajich J.E."/>
            <person name="Selbmann L."/>
        </authorList>
    </citation>
    <scope>NUCLEOTIDE SEQUENCE</scope>
    <source>
        <strain evidence="1">CCFEE 5714</strain>
    </source>
</reference>
<evidence type="ECO:0000313" key="2">
    <source>
        <dbReference type="Proteomes" id="UP001281147"/>
    </source>
</evidence>
<dbReference type="EMBL" id="JAUTXU010000042">
    <property type="protein sequence ID" value="KAK3716546.1"/>
    <property type="molecule type" value="Genomic_DNA"/>
</dbReference>
<name>A0ACC3NI73_9PEZI</name>
<evidence type="ECO:0000313" key="1">
    <source>
        <dbReference type="EMBL" id="KAK3716546.1"/>
    </source>
</evidence>
<sequence>MSRSAIDRRHKASWPAEPPQSLLPSEKRSYDYGCFGNIIRMLRYLRCDNLSPGSPSTEPGVQVPGSQSPIALQHLRRKPVPRGPTERGHFSEVVEVLNADRVTPGNTPPHEPRSYFDWGSDDDRSSHTAKASKSAKSRTERYLRNVRAGTTRE</sequence>
<dbReference type="Proteomes" id="UP001281147">
    <property type="component" value="Unassembled WGS sequence"/>
</dbReference>
<protein>
    <submittedName>
        <fullName evidence="1">Uncharacterized protein</fullName>
    </submittedName>
</protein>